<feature type="active site" description="Proton donor/acceptor" evidence="3">
    <location>
        <position position="143"/>
    </location>
</feature>
<evidence type="ECO:0000256" key="2">
    <source>
        <dbReference type="PIRNR" id="PIRNR006241"/>
    </source>
</evidence>
<dbReference type="NCBIfam" id="NF043033">
    <property type="entry name" value="OxoTetrIsom"/>
    <property type="match status" value="1"/>
</dbReference>
<protein>
    <submittedName>
        <fullName evidence="5">Hydroxypyruvate isomerase</fullName>
    </submittedName>
</protein>
<evidence type="ECO:0000259" key="4">
    <source>
        <dbReference type="Pfam" id="PF01261"/>
    </source>
</evidence>
<dbReference type="InterPro" id="IPR026040">
    <property type="entry name" value="HyI-like"/>
</dbReference>
<dbReference type="PANTHER" id="PTHR43489">
    <property type="entry name" value="ISOMERASE"/>
    <property type="match status" value="1"/>
</dbReference>
<dbReference type="NCBIfam" id="TIGR03234">
    <property type="entry name" value="OH-pyruv-isom"/>
    <property type="match status" value="1"/>
</dbReference>
<dbReference type="GO" id="GO:0008903">
    <property type="term" value="F:hydroxypyruvate isomerase activity"/>
    <property type="evidence" value="ECO:0007669"/>
    <property type="project" value="TreeGrafter"/>
</dbReference>
<gene>
    <name evidence="5" type="ORF">DFR50_105175</name>
</gene>
<dbReference type="InterPro" id="IPR050417">
    <property type="entry name" value="Sugar_Epim/Isomerase"/>
</dbReference>
<dbReference type="OrthoDB" id="9786584at2"/>
<dbReference type="GO" id="GO:0046487">
    <property type="term" value="P:glyoxylate metabolic process"/>
    <property type="evidence" value="ECO:0007669"/>
    <property type="project" value="TreeGrafter"/>
</dbReference>
<dbReference type="RefSeq" id="WP_113888318.1">
    <property type="nucleotide sequence ID" value="NZ_QNRK01000005.1"/>
</dbReference>
<name>A0A366FPF8_9HYPH</name>
<sequence>MPKFSANLSFLFTELPFLDRFAAAAAAGFEAVEYMSPYGHDPRAIAARLADHGLTQALFNLPAGDWDAGERGLAIRPDRVAAFRDGLAVALDTADALGCLRLNCLAGIVPAGADRRALEATLVDNLAFAADAAARRGVRLLIEPINDRDMPGFFLTRSDDALKLIERVGSPNLWLQADIYHMQVMEGDLARRLEAAAARVAHIQIADNPGRREPGTGEINYGFLIPFIDRLGYDGWIGCEYRPTTTAEAGLGWMRAYRT</sequence>
<dbReference type="FunFam" id="3.20.20.150:FF:000007">
    <property type="entry name" value="Hydroxypyruvate isomerase"/>
    <property type="match status" value="1"/>
</dbReference>
<dbReference type="InterPro" id="IPR017643">
    <property type="entry name" value="Hydroxypyruvate_isomerase"/>
</dbReference>
<keyword evidence="5" id="KW-0670">Pyruvate</keyword>
<accession>A0A366FPF8</accession>
<dbReference type="PIRSF" id="PIRSF006241">
    <property type="entry name" value="HyI"/>
    <property type="match status" value="1"/>
</dbReference>
<comment type="caution">
    <text evidence="5">The sequence shown here is derived from an EMBL/GenBank/DDBJ whole genome shotgun (WGS) entry which is preliminary data.</text>
</comment>
<dbReference type="InterPro" id="IPR053398">
    <property type="entry name" value="HPT_OtnI_isomerases"/>
</dbReference>
<evidence type="ECO:0000313" key="6">
    <source>
        <dbReference type="Proteomes" id="UP000253529"/>
    </source>
</evidence>
<comment type="similarity">
    <text evidence="2">Belongs to the hyi family.</text>
</comment>
<dbReference type="PANTHER" id="PTHR43489:SF6">
    <property type="entry name" value="HYDROXYPYRUVATE ISOMERASE-RELATED"/>
    <property type="match status" value="1"/>
</dbReference>
<dbReference type="Proteomes" id="UP000253529">
    <property type="component" value="Unassembled WGS sequence"/>
</dbReference>
<feature type="active site" description="Proton donor/acceptor" evidence="3">
    <location>
        <position position="240"/>
    </location>
</feature>
<dbReference type="AlphaFoldDB" id="A0A366FPF8"/>
<dbReference type="EMBL" id="QNRK01000005">
    <property type="protein sequence ID" value="RBP16532.1"/>
    <property type="molecule type" value="Genomic_DNA"/>
</dbReference>
<keyword evidence="6" id="KW-1185">Reference proteome</keyword>
<dbReference type="SUPFAM" id="SSF51658">
    <property type="entry name" value="Xylose isomerase-like"/>
    <property type="match status" value="1"/>
</dbReference>
<reference evidence="5 6" key="1">
    <citation type="submission" date="2018-06" db="EMBL/GenBank/DDBJ databases">
        <title>Genomic Encyclopedia of Type Strains, Phase IV (KMG-IV): sequencing the most valuable type-strain genomes for metagenomic binning, comparative biology and taxonomic classification.</title>
        <authorList>
            <person name="Goeker M."/>
        </authorList>
    </citation>
    <scope>NUCLEOTIDE SEQUENCE [LARGE SCALE GENOMIC DNA]</scope>
    <source>
        <strain evidence="5 6">DSM 24875</strain>
    </source>
</reference>
<evidence type="ECO:0000256" key="3">
    <source>
        <dbReference type="PIRSR" id="PIRSR006241-50"/>
    </source>
</evidence>
<keyword evidence="1 2" id="KW-0413">Isomerase</keyword>
<proteinExistence type="inferred from homology"/>
<evidence type="ECO:0000313" key="5">
    <source>
        <dbReference type="EMBL" id="RBP16532.1"/>
    </source>
</evidence>
<evidence type="ECO:0000256" key="1">
    <source>
        <dbReference type="ARBA" id="ARBA00023235"/>
    </source>
</evidence>
<feature type="domain" description="Xylose isomerase-like TIM barrel" evidence="4">
    <location>
        <begin position="21"/>
        <end position="256"/>
    </location>
</feature>
<organism evidence="5 6">
    <name type="scientific">Roseiarcus fermentans</name>
    <dbReference type="NCBI Taxonomy" id="1473586"/>
    <lineage>
        <taxon>Bacteria</taxon>
        <taxon>Pseudomonadati</taxon>
        <taxon>Pseudomonadota</taxon>
        <taxon>Alphaproteobacteria</taxon>
        <taxon>Hyphomicrobiales</taxon>
        <taxon>Roseiarcaceae</taxon>
        <taxon>Roseiarcus</taxon>
    </lineage>
</organism>
<dbReference type="Gene3D" id="3.20.20.150">
    <property type="entry name" value="Divalent-metal-dependent TIM barrel enzymes"/>
    <property type="match status" value="1"/>
</dbReference>
<dbReference type="InterPro" id="IPR013022">
    <property type="entry name" value="Xyl_isomerase-like_TIM-brl"/>
</dbReference>
<dbReference type="InterPro" id="IPR036237">
    <property type="entry name" value="Xyl_isomerase-like_sf"/>
</dbReference>
<dbReference type="Pfam" id="PF01261">
    <property type="entry name" value="AP_endonuc_2"/>
    <property type="match status" value="1"/>
</dbReference>